<dbReference type="Proteomes" id="UP001159363">
    <property type="component" value="Chromosome 12"/>
</dbReference>
<feature type="region of interest" description="Disordered" evidence="1">
    <location>
        <begin position="52"/>
        <end position="92"/>
    </location>
</feature>
<name>A0ABQ9GDN0_9NEOP</name>
<keyword evidence="3" id="KW-1185">Reference proteome</keyword>
<proteinExistence type="predicted"/>
<gene>
    <name evidence="2" type="ORF">PR048_029527</name>
</gene>
<feature type="region of interest" description="Disordered" evidence="1">
    <location>
        <begin position="253"/>
        <end position="290"/>
    </location>
</feature>
<comment type="caution">
    <text evidence="2">The sequence shown here is derived from an EMBL/GenBank/DDBJ whole genome shotgun (WGS) entry which is preliminary data.</text>
</comment>
<feature type="compositionally biased region" description="Basic and acidic residues" evidence="1">
    <location>
        <begin position="52"/>
        <end position="81"/>
    </location>
</feature>
<sequence>MRPSLGRLLEFTRAFDEFEKQSQKTQFYDALITIRGKLRNILTARTAHEISMKHHRNERAGETGDPREHSPTSGILRHDPSSPRWEASWLTTKPPHPLPSGLRRCVALLLKEDAKIQLPARRNVTQCTPALDTKEVPITSPLSVVYQRTFTAWTFLDAKQSHIAGKTTRARVTLPRGNDHKHTQLHAVTNVINVATYRDDAGDITSYGFTLYYPGQLRTSCQIHNYCEQQAQQSTWGLRTECHIFRRSYEPTAIQTDKGRGNGRSQRKSPDQRHDSHGVTRPGIEPGSPWWEAGALTAQPAWPQIYG</sequence>
<evidence type="ECO:0000256" key="1">
    <source>
        <dbReference type="SAM" id="MobiDB-lite"/>
    </source>
</evidence>
<evidence type="ECO:0000313" key="2">
    <source>
        <dbReference type="EMBL" id="KAJ8870504.1"/>
    </source>
</evidence>
<protein>
    <submittedName>
        <fullName evidence="2">Uncharacterized protein</fullName>
    </submittedName>
</protein>
<dbReference type="EMBL" id="JARBHB010000013">
    <property type="protein sequence ID" value="KAJ8870504.1"/>
    <property type="molecule type" value="Genomic_DNA"/>
</dbReference>
<evidence type="ECO:0000313" key="3">
    <source>
        <dbReference type="Proteomes" id="UP001159363"/>
    </source>
</evidence>
<reference evidence="2 3" key="1">
    <citation type="submission" date="2023-02" db="EMBL/GenBank/DDBJ databases">
        <title>LHISI_Scaffold_Assembly.</title>
        <authorList>
            <person name="Stuart O.P."/>
            <person name="Cleave R."/>
            <person name="Magrath M.J.L."/>
            <person name="Mikheyev A.S."/>
        </authorList>
    </citation>
    <scope>NUCLEOTIDE SEQUENCE [LARGE SCALE GENOMIC DNA]</scope>
    <source>
        <strain evidence="2">Daus_M_001</strain>
        <tissue evidence="2">Leg muscle</tissue>
    </source>
</reference>
<feature type="compositionally biased region" description="Basic and acidic residues" evidence="1">
    <location>
        <begin position="268"/>
        <end position="278"/>
    </location>
</feature>
<accession>A0ABQ9GDN0</accession>
<organism evidence="2 3">
    <name type="scientific">Dryococelus australis</name>
    <dbReference type="NCBI Taxonomy" id="614101"/>
    <lineage>
        <taxon>Eukaryota</taxon>
        <taxon>Metazoa</taxon>
        <taxon>Ecdysozoa</taxon>
        <taxon>Arthropoda</taxon>
        <taxon>Hexapoda</taxon>
        <taxon>Insecta</taxon>
        <taxon>Pterygota</taxon>
        <taxon>Neoptera</taxon>
        <taxon>Polyneoptera</taxon>
        <taxon>Phasmatodea</taxon>
        <taxon>Verophasmatodea</taxon>
        <taxon>Anareolatae</taxon>
        <taxon>Phasmatidae</taxon>
        <taxon>Eurycanthinae</taxon>
        <taxon>Dryococelus</taxon>
    </lineage>
</organism>